<comment type="caution">
    <text evidence="2">The sequence shown here is derived from an EMBL/GenBank/DDBJ whole genome shotgun (WGS) entry which is preliminary data.</text>
</comment>
<dbReference type="Proteomes" id="UP001331515">
    <property type="component" value="Unassembled WGS sequence"/>
</dbReference>
<gene>
    <name evidence="2" type="ORF">CgunFtcFv8_019046</name>
</gene>
<keyword evidence="3" id="KW-1185">Reference proteome</keyword>
<feature type="region of interest" description="Disordered" evidence="1">
    <location>
        <begin position="1"/>
        <end position="34"/>
    </location>
</feature>
<reference evidence="2 3" key="1">
    <citation type="journal article" date="2023" name="Mol. Biol. Evol.">
        <title>Genomics of Secondarily Temperate Adaptation in the Only Non-Antarctic Icefish.</title>
        <authorList>
            <person name="Rivera-Colon A.G."/>
            <person name="Rayamajhi N."/>
            <person name="Minhas B.F."/>
            <person name="Madrigal G."/>
            <person name="Bilyk K.T."/>
            <person name="Yoon V."/>
            <person name="Hune M."/>
            <person name="Gregory S."/>
            <person name="Cheng C.H.C."/>
            <person name="Catchen J.M."/>
        </authorList>
    </citation>
    <scope>NUCLEOTIDE SEQUENCE [LARGE SCALE GENOMIC DNA]</scope>
    <source>
        <tissue evidence="2">White muscle</tissue>
    </source>
</reference>
<evidence type="ECO:0000256" key="1">
    <source>
        <dbReference type="SAM" id="MobiDB-lite"/>
    </source>
</evidence>
<dbReference type="AlphaFoldDB" id="A0AAN8DP98"/>
<evidence type="ECO:0000313" key="2">
    <source>
        <dbReference type="EMBL" id="KAK5921703.1"/>
    </source>
</evidence>
<organism evidence="2 3">
    <name type="scientific">Champsocephalus gunnari</name>
    <name type="common">Mackerel icefish</name>
    <dbReference type="NCBI Taxonomy" id="52237"/>
    <lineage>
        <taxon>Eukaryota</taxon>
        <taxon>Metazoa</taxon>
        <taxon>Chordata</taxon>
        <taxon>Craniata</taxon>
        <taxon>Vertebrata</taxon>
        <taxon>Euteleostomi</taxon>
        <taxon>Actinopterygii</taxon>
        <taxon>Neopterygii</taxon>
        <taxon>Teleostei</taxon>
        <taxon>Neoteleostei</taxon>
        <taxon>Acanthomorphata</taxon>
        <taxon>Eupercaria</taxon>
        <taxon>Perciformes</taxon>
        <taxon>Notothenioidei</taxon>
        <taxon>Channichthyidae</taxon>
        <taxon>Champsocephalus</taxon>
    </lineage>
</organism>
<evidence type="ECO:0000313" key="3">
    <source>
        <dbReference type="Proteomes" id="UP001331515"/>
    </source>
</evidence>
<accession>A0AAN8DP98</accession>
<proteinExistence type="predicted"/>
<sequence length="79" mass="8573">MHLLRAVVKPPHSTGGGSPRLTTSRGDGKEKSLSTGMLKAAFETRAVRKWPCENGRPVPPSACQEGGWLRTKEAFVEVQ</sequence>
<dbReference type="EMBL" id="JAURVH010001522">
    <property type="protein sequence ID" value="KAK5921703.1"/>
    <property type="molecule type" value="Genomic_DNA"/>
</dbReference>
<protein>
    <submittedName>
        <fullName evidence="2">Uncharacterized protein</fullName>
    </submittedName>
</protein>
<name>A0AAN8DP98_CHAGU</name>